<dbReference type="EMBL" id="MU150297">
    <property type="protein sequence ID" value="KAF9460526.1"/>
    <property type="molecule type" value="Genomic_DNA"/>
</dbReference>
<accession>A0A9P5Y328</accession>
<proteinExistence type="predicted"/>
<feature type="region of interest" description="Disordered" evidence="1">
    <location>
        <begin position="624"/>
        <end position="645"/>
    </location>
</feature>
<organism evidence="2 3">
    <name type="scientific">Collybia nuda</name>
    <dbReference type="NCBI Taxonomy" id="64659"/>
    <lineage>
        <taxon>Eukaryota</taxon>
        <taxon>Fungi</taxon>
        <taxon>Dikarya</taxon>
        <taxon>Basidiomycota</taxon>
        <taxon>Agaricomycotina</taxon>
        <taxon>Agaricomycetes</taxon>
        <taxon>Agaricomycetidae</taxon>
        <taxon>Agaricales</taxon>
        <taxon>Tricholomatineae</taxon>
        <taxon>Clitocybaceae</taxon>
        <taxon>Collybia</taxon>
    </lineage>
</organism>
<feature type="region of interest" description="Disordered" evidence="1">
    <location>
        <begin position="126"/>
        <end position="192"/>
    </location>
</feature>
<feature type="compositionally biased region" description="Basic residues" evidence="1">
    <location>
        <begin position="144"/>
        <end position="158"/>
    </location>
</feature>
<keyword evidence="3" id="KW-1185">Reference proteome</keyword>
<comment type="caution">
    <text evidence="2">The sequence shown here is derived from an EMBL/GenBank/DDBJ whole genome shotgun (WGS) entry which is preliminary data.</text>
</comment>
<sequence>MESINSLPFGSSLSTAKGIGPRLPGLISLFCSSLFLVPLLHSPVNVDMVTGHGLTVDGVMDQPQEVKIHILPPILTLSSSPPISPTPIVAASDPLISPRWAERTCFMLVLTGIAIGAGLITVMKGGGRGDPPPSRRPIGLYASQKRKKGLHKKPRKPVGKGGGDPPDEDPPPPPPPGPGSNDADKSVRPPDHPDPRHFMISFIMYLAIMTALSRMFPQESAQMASYLRRVFRDPRFDPNDRKFQRRLRRTLVGWFGMARVPLMAPPIQDSAVTHAIMMEQRWSQQDQYIFFATLALASLGFRPQANATNVANTNLAVVEWTIADEITEICTDNGDMTMREIETENIFRGLYPAICAEAPQELEITAPCCDVDILAGETSKENLPGVDEALCDLLEISSTEVEVVEIWSDGERTRMGVEVEIGAESDVESEVDGESGDCADLEIESVVLEGLVGSVDEGLDEALAFMLETPEGEEKSLTNDEIEEKASLVSKWTNTPGQLDVRSTAVLEDARIALEVPSLVPSDALPIPTLPPSSESGLAEERDSETENPDEIRERKVNAEGERPQMAPEEVFPALVESCTPAFELLAVAPDACTAETDREEKVTHALTEDGDFTDAELRFSPTDDPVASTSRLPAVSTPPPTIQGDALQTVERKDAYSNSGLEGLINTPIKSKEESHDPHRIQAMTTGKKDTVTGDNAFYKPENISLLQDRQGPLEIENLLITSTPIPLRKFNPSVPPFFPSAERTLQKSLRSLPFWAPNTRPAPVLRPPTAEENRAAKLARRAARRAAASFIIEETSGSRAGIDTFVNRTDLDHSWLSDSTFIIGTAKRSSIQDSLGPTKTKHLVCPIGSCSFHSLITYILISASPFDPCAPSQVQYVGSSIPAFYKANSEAPFTKVLAFLGSQHGPTTYP</sequence>
<dbReference type="Proteomes" id="UP000807353">
    <property type="component" value="Unassembled WGS sequence"/>
</dbReference>
<evidence type="ECO:0000313" key="2">
    <source>
        <dbReference type="EMBL" id="KAF9460526.1"/>
    </source>
</evidence>
<gene>
    <name evidence="2" type="ORF">BDZ94DRAFT_895877</name>
</gene>
<dbReference type="AlphaFoldDB" id="A0A9P5Y328"/>
<protein>
    <submittedName>
        <fullName evidence="2">Uncharacterized protein</fullName>
    </submittedName>
</protein>
<evidence type="ECO:0000313" key="3">
    <source>
        <dbReference type="Proteomes" id="UP000807353"/>
    </source>
</evidence>
<feature type="region of interest" description="Disordered" evidence="1">
    <location>
        <begin position="522"/>
        <end position="565"/>
    </location>
</feature>
<evidence type="ECO:0000256" key="1">
    <source>
        <dbReference type="SAM" id="MobiDB-lite"/>
    </source>
</evidence>
<feature type="compositionally biased region" description="Basic and acidic residues" evidence="1">
    <location>
        <begin position="182"/>
        <end position="192"/>
    </location>
</feature>
<feature type="compositionally biased region" description="Basic and acidic residues" evidence="1">
    <location>
        <begin position="550"/>
        <end position="563"/>
    </location>
</feature>
<reference evidence="2" key="1">
    <citation type="submission" date="2020-11" db="EMBL/GenBank/DDBJ databases">
        <authorList>
            <consortium name="DOE Joint Genome Institute"/>
            <person name="Ahrendt S."/>
            <person name="Riley R."/>
            <person name="Andreopoulos W."/>
            <person name="Labutti K."/>
            <person name="Pangilinan J."/>
            <person name="Ruiz-Duenas F.J."/>
            <person name="Barrasa J.M."/>
            <person name="Sanchez-Garcia M."/>
            <person name="Camarero S."/>
            <person name="Miyauchi S."/>
            <person name="Serrano A."/>
            <person name="Linde D."/>
            <person name="Babiker R."/>
            <person name="Drula E."/>
            <person name="Ayuso-Fernandez I."/>
            <person name="Pacheco R."/>
            <person name="Padilla G."/>
            <person name="Ferreira P."/>
            <person name="Barriuso J."/>
            <person name="Kellner H."/>
            <person name="Castanera R."/>
            <person name="Alfaro M."/>
            <person name="Ramirez L."/>
            <person name="Pisabarro A.G."/>
            <person name="Kuo A."/>
            <person name="Tritt A."/>
            <person name="Lipzen A."/>
            <person name="He G."/>
            <person name="Yan M."/>
            <person name="Ng V."/>
            <person name="Cullen D."/>
            <person name="Martin F."/>
            <person name="Rosso M.-N."/>
            <person name="Henrissat B."/>
            <person name="Hibbett D."/>
            <person name="Martinez A.T."/>
            <person name="Grigoriev I.V."/>
        </authorList>
    </citation>
    <scope>NUCLEOTIDE SEQUENCE</scope>
    <source>
        <strain evidence="2">CBS 247.69</strain>
    </source>
</reference>
<name>A0A9P5Y328_9AGAR</name>